<dbReference type="Proteomes" id="UP000178930">
    <property type="component" value="Unassembled WGS sequence"/>
</dbReference>
<dbReference type="EMBL" id="MHIB01000027">
    <property type="protein sequence ID" value="OGY43915.1"/>
    <property type="molecule type" value="Genomic_DNA"/>
</dbReference>
<dbReference type="PANTHER" id="PTHR13370">
    <property type="entry name" value="RNA METHYLASE-RELATED"/>
    <property type="match status" value="1"/>
</dbReference>
<reference evidence="4 5" key="1">
    <citation type="journal article" date="2016" name="Nat. Commun.">
        <title>Thousands of microbial genomes shed light on interconnected biogeochemical processes in an aquifer system.</title>
        <authorList>
            <person name="Anantharaman K."/>
            <person name="Brown C.T."/>
            <person name="Hug L.A."/>
            <person name="Sharon I."/>
            <person name="Castelle C.J."/>
            <person name="Probst A.J."/>
            <person name="Thomas B.C."/>
            <person name="Singh A."/>
            <person name="Wilkins M.J."/>
            <person name="Karaoz U."/>
            <person name="Brodie E.L."/>
            <person name="Williams K.H."/>
            <person name="Hubbard S.S."/>
            <person name="Banfield J.F."/>
        </authorList>
    </citation>
    <scope>NUCLEOTIDE SEQUENCE [LARGE SCALE GENOMIC DNA]</scope>
</reference>
<evidence type="ECO:0000259" key="3">
    <source>
        <dbReference type="Pfam" id="PF01170"/>
    </source>
</evidence>
<name>A0A1G1XV09_9BACT</name>
<dbReference type="GO" id="GO:0008168">
    <property type="term" value="F:methyltransferase activity"/>
    <property type="evidence" value="ECO:0007669"/>
    <property type="project" value="UniProtKB-KW"/>
</dbReference>
<dbReference type="GO" id="GO:0032259">
    <property type="term" value="P:methylation"/>
    <property type="evidence" value="ECO:0007669"/>
    <property type="project" value="UniProtKB-KW"/>
</dbReference>
<dbReference type="Pfam" id="PF01170">
    <property type="entry name" value="UPF0020"/>
    <property type="match status" value="1"/>
</dbReference>
<dbReference type="STRING" id="1797532.A2729_01170"/>
<protein>
    <recommendedName>
        <fullName evidence="3">Ribosomal RNA large subunit methyltransferase K/L-like methyltransferase domain-containing protein</fullName>
    </recommendedName>
</protein>
<evidence type="ECO:0000313" key="4">
    <source>
        <dbReference type="EMBL" id="OGY43915.1"/>
    </source>
</evidence>
<evidence type="ECO:0000256" key="1">
    <source>
        <dbReference type="ARBA" id="ARBA00022603"/>
    </source>
</evidence>
<dbReference type="GO" id="GO:0005737">
    <property type="term" value="C:cytoplasm"/>
    <property type="evidence" value="ECO:0007669"/>
    <property type="project" value="TreeGrafter"/>
</dbReference>
<evidence type="ECO:0000313" key="5">
    <source>
        <dbReference type="Proteomes" id="UP000178930"/>
    </source>
</evidence>
<dbReference type="AlphaFoldDB" id="A0A1G1XV09"/>
<keyword evidence="1" id="KW-0489">Methyltransferase</keyword>
<sequence length="385" mass="43388">MQYVFILGHNPKFSVAEILAVLPKAKIIEQSSSFLVLENKSFNSAELMSQLGGTIKIGEILGNQISKKITVEKLKQIKIESKLNFGLSYYDCPKDNLGMEIKKELKAAGVSCRLVVSRDKILSSVVVSKNQCAEFLILGKKWLGMTLAVQDFADYSQRDYGRPARDLLSGSMPPKLAKIMINLAQAPKGGKILDPFCGSGTVLQEGILLGYEMVGSDISQKAIKDSKENLEWLFASFPRKRESSVKKVTDPRLRGDDSERVKAFVFQVDVRKISQKINSIDAIVTEPYLGPPLKGLENRKQISEIINDLSKLYLDAFGEFRKILNYNSKVVIVFPAFRSGKEILELPILQQIKKLGFTQLNKDKLIYSRPDQKLWRQIYIFQLSR</sequence>
<feature type="domain" description="Ribosomal RNA large subunit methyltransferase K/L-like methyltransferase" evidence="3">
    <location>
        <begin position="169"/>
        <end position="336"/>
    </location>
</feature>
<dbReference type="SUPFAM" id="SSF53335">
    <property type="entry name" value="S-adenosyl-L-methionine-dependent methyltransferases"/>
    <property type="match status" value="1"/>
</dbReference>
<accession>A0A1G1XV09</accession>
<dbReference type="InterPro" id="IPR000241">
    <property type="entry name" value="RlmKL-like_Mtase"/>
</dbReference>
<dbReference type="PANTHER" id="PTHR13370:SF3">
    <property type="entry name" value="TRNA (GUANINE(10)-N2)-METHYLTRANSFERASE HOMOLOG"/>
    <property type="match status" value="1"/>
</dbReference>
<evidence type="ECO:0000256" key="2">
    <source>
        <dbReference type="ARBA" id="ARBA00022679"/>
    </source>
</evidence>
<proteinExistence type="predicted"/>
<organism evidence="4 5">
    <name type="scientific">Candidatus Buchananbacteria bacterium RIFCSPHIGHO2_01_FULL_39_14</name>
    <dbReference type="NCBI Taxonomy" id="1797532"/>
    <lineage>
        <taxon>Bacteria</taxon>
        <taxon>Candidatus Buchananiibacteriota</taxon>
    </lineage>
</organism>
<comment type="caution">
    <text evidence="4">The sequence shown here is derived from an EMBL/GenBank/DDBJ whole genome shotgun (WGS) entry which is preliminary data.</text>
</comment>
<gene>
    <name evidence="4" type="ORF">A2729_01170</name>
</gene>
<dbReference type="Gene3D" id="3.40.50.150">
    <property type="entry name" value="Vaccinia Virus protein VP39"/>
    <property type="match status" value="1"/>
</dbReference>
<keyword evidence="2" id="KW-0808">Transferase</keyword>
<dbReference type="InterPro" id="IPR029063">
    <property type="entry name" value="SAM-dependent_MTases_sf"/>
</dbReference>